<gene>
    <name evidence="2" type="ORF">ACCUM_0707</name>
</gene>
<reference evidence="2 3" key="1">
    <citation type="submission" date="2019-04" db="EMBL/GenBank/DDBJ databases">
        <title>A novel phosphate-accumulating bacterium identified in bioreactor for phosphate removal from wastewater.</title>
        <authorList>
            <person name="Kotlyarov R.Y."/>
            <person name="Beletsky A.V."/>
            <person name="Kallistova A.Y."/>
            <person name="Dorofeev A.G."/>
            <person name="Nikolaev Y.Y."/>
            <person name="Pimenov N.V."/>
            <person name="Ravin N.V."/>
            <person name="Mardanov A.V."/>
        </authorList>
    </citation>
    <scope>NUCLEOTIDE SEQUENCE [LARGE SCALE GENOMIC DNA]</scope>
    <source>
        <strain evidence="2 3">Bin19</strain>
    </source>
</reference>
<comment type="caution">
    <text evidence="2">The sequence shown here is derived from an EMBL/GenBank/DDBJ whole genome shotgun (WGS) entry which is preliminary data.</text>
</comment>
<dbReference type="AlphaFoldDB" id="A0A5S4ETY3"/>
<sequence length="85" mass="9210">MPAWSKGGMKDEAIWDLAAFLQLMPSLTKDGYARLVASSDGHSHGGQATHADEHDERPSTATAAPANPAKPRQKTASHDRTQHRH</sequence>
<dbReference type="Proteomes" id="UP000306324">
    <property type="component" value="Unassembled WGS sequence"/>
</dbReference>
<organism evidence="2 3">
    <name type="scientific">Candidatus Accumulibacter phosphatis</name>
    <dbReference type="NCBI Taxonomy" id="327160"/>
    <lineage>
        <taxon>Bacteria</taxon>
        <taxon>Pseudomonadati</taxon>
        <taxon>Pseudomonadota</taxon>
        <taxon>Betaproteobacteria</taxon>
        <taxon>Candidatus Accumulibacter</taxon>
    </lineage>
</organism>
<evidence type="ECO:0000313" key="2">
    <source>
        <dbReference type="EMBL" id="TMQ78838.1"/>
    </source>
</evidence>
<feature type="region of interest" description="Disordered" evidence="1">
    <location>
        <begin position="37"/>
        <end position="85"/>
    </location>
</feature>
<name>A0A5S4ETY3_9PROT</name>
<dbReference type="OrthoDB" id="9765171at2"/>
<protein>
    <submittedName>
        <fullName evidence="2">Cytochrome c family protein</fullName>
    </submittedName>
</protein>
<feature type="compositionally biased region" description="Basic and acidic residues" evidence="1">
    <location>
        <begin position="76"/>
        <end position="85"/>
    </location>
</feature>
<keyword evidence="3" id="KW-1185">Reference proteome</keyword>
<evidence type="ECO:0000256" key="1">
    <source>
        <dbReference type="SAM" id="MobiDB-lite"/>
    </source>
</evidence>
<accession>A0A5S4ETY3</accession>
<dbReference type="EMBL" id="SWAD01000002">
    <property type="protein sequence ID" value="TMQ78838.1"/>
    <property type="molecule type" value="Genomic_DNA"/>
</dbReference>
<evidence type="ECO:0000313" key="3">
    <source>
        <dbReference type="Proteomes" id="UP000306324"/>
    </source>
</evidence>
<feature type="compositionally biased region" description="Low complexity" evidence="1">
    <location>
        <begin position="60"/>
        <end position="69"/>
    </location>
</feature>
<proteinExistence type="predicted"/>